<protein>
    <recommendedName>
        <fullName evidence="3">Cysteine-rich small domain-containing protein</fullName>
    </recommendedName>
</protein>
<accession>A0A7M1AYJ1</accession>
<gene>
    <name evidence="1" type="ORF">FJR45_00695</name>
</gene>
<evidence type="ECO:0000313" key="1">
    <source>
        <dbReference type="EMBL" id="QOP42549.1"/>
    </source>
</evidence>
<dbReference type="Proteomes" id="UP000593719">
    <property type="component" value="Chromosome"/>
</dbReference>
<dbReference type="KEGG" id="ssei:FJR45_00695"/>
<dbReference type="RefSeq" id="WP_193150912.1">
    <property type="nucleotide sequence ID" value="NZ_CP041235.1"/>
</dbReference>
<name>A0A7M1AYJ1_9BACT</name>
<proteinExistence type="predicted"/>
<dbReference type="EMBL" id="CP041235">
    <property type="protein sequence ID" value="QOP42549.1"/>
    <property type="molecule type" value="Genomic_DNA"/>
</dbReference>
<dbReference type="AlphaFoldDB" id="A0A7M1AYJ1"/>
<organism evidence="1 2">
    <name type="scientific">Sulfurimonas sediminis</name>
    <dbReference type="NCBI Taxonomy" id="2590020"/>
    <lineage>
        <taxon>Bacteria</taxon>
        <taxon>Pseudomonadati</taxon>
        <taxon>Campylobacterota</taxon>
        <taxon>Epsilonproteobacteria</taxon>
        <taxon>Campylobacterales</taxon>
        <taxon>Sulfurimonadaceae</taxon>
        <taxon>Sulfurimonas</taxon>
    </lineage>
</organism>
<evidence type="ECO:0000313" key="2">
    <source>
        <dbReference type="Proteomes" id="UP000593719"/>
    </source>
</evidence>
<evidence type="ECO:0008006" key="3">
    <source>
        <dbReference type="Google" id="ProtNLM"/>
    </source>
</evidence>
<sequence>MGYSQWVQNHAIKHKNIITKLVARGMDKKEIIDYFDFENMKEKEKDFCPLYAKNQKCHDMESLNCYLCSCPNFRFNDEGIKKVEDKTQCSTCNIDSKDGRQGVYGDKIHQDCSGCSVPHHRAYVEKHFDLDWAKIMKVCQI</sequence>
<reference evidence="1 2" key="1">
    <citation type="submission" date="2019-06" db="EMBL/GenBank/DDBJ databases">
        <title>Sulfurimonas gotlandica sp. nov., a chemoautotrophic and psychrotolerant epsilonproteobacterium isolated from a pelagic redoxcline, and an emended description of the genus Sulfurimonas.</title>
        <authorList>
            <person name="Wang S."/>
            <person name="Jiang L."/>
            <person name="Shao Z."/>
        </authorList>
    </citation>
    <scope>NUCLEOTIDE SEQUENCE [LARGE SCALE GENOMIC DNA]</scope>
    <source>
        <strain evidence="1 2">S2-6</strain>
    </source>
</reference>
<keyword evidence="2" id="KW-1185">Reference proteome</keyword>